<reference evidence="2 3" key="1">
    <citation type="journal article" date="2015" name="Genome Biol. Evol.">
        <title>Characterization of Three Mycobacterium spp. with Potential Use in Bioremediation by Genome Sequencing and Comparative Genomics.</title>
        <authorList>
            <person name="Das S."/>
            <person name="Pettersson B.M."/>
            <person name="Behra P.R."/>
            <person name="Ramesh M."/>
            <person name="Dasgupta S."/>
            <person name="Bhattacharya A."/>
            <person name="Kirsebom L.A."/>
        </authorList>
    </citation>
    <scope>NUCLEOTIDE SEQUENCE [LARGE SCALE GENOMIC DNA]</scope>
    <source>
        <strain evidence="2 3">DSM 43826</strain>
    </source>
</reference>
<evidence type="ECO:0000313" key="2">
    <source>
        <dbReference type="EMBL" id="KMO76860.1"/>
    </source>
</evidence>
<comment type="caution">
    <text evidence="2">The sequence shown here is derived from an EMBL/GenBank/DDBJ whole genome shotgun (WGS) entry which is preliminary data.</text>
</comment>
<accession>A0A0J6W0K5</accession>
<dbReference type="STRING" id="37916.MCHLDSM_03009"/>
<dbReference type="Proteomes" id="UP000036513">
    <property type="component" value="Unassembled WGS sequence"/>
</dbReference>
<organism evidence="2 3">
    <name type="scientific">Mycolicibacterium chlorophenolicum</name>
    <dbReference type="NCBI Taxonomy" id="37916"/>
    <lineage>
        <taxon>Bacteria</taxon>
        <taxon>Bacillati</taxon>
        <taxon>Actinomycetota</taxon>
        <taxon>Actinomycetes</taxon>
        <taxon>Mycobacteriales</taxon>
        <taxon>Mycobacteriaceae</taxon>
        <taxon>Mycolicibacterium</taxon>
    </lineage>
</organism>
<proteinExistence type="predicted"/>
<evidence type="ECO:0008006" key="4">
    <source>
        <dbReference type="Google" id="ProtNLM"/>
    </source>
</evidence>
<feature type="region of interest" description="Disordered" evidence="1">
    <location>
        <begin position="261"/>
        <end position="362"/>
    </location>
</feature>
<feature type="compositionally biased region" description="Low complexity" evidence="1">
    <location>
        <begin position="284"/>
        <end position="317"/>
    </location>
</feature>
<dbReference type="EMBL" id="JYNL01000023">
    <property type="protein sequence ID" value="KMO76860.1"/>
    <property type="molecule type" value="Genomic_DNA"/>
</dbReference>
<dbReference type="AlphaFoldDB" id="A0A0J6W0K5"/>
<name>A0A0J6W0K5_9MYCO</name>
<protein>
    <recommendedName>
        <fullName evidence="4">PE-PGRS family protein</fullName>
    </recommendedName>
</protein>
<evidence type="ECO:0000313" key="3">
    <source>
        <dbReference type="Proteomes" id="UP000036513"/>
    </source>
</evidence>
<evidence type="ECO:0000256" key="1">
    <source>
        <dbReference type="SAM" id="MobiDB-lite"/>
    </source>
</evidence>
<dbReference type="PATRIC" id="fig|37916.4.peg.2935"/>
<dbReference type="RefSeq" id="WP_048470561.1">
    <property type="nucleotide sequence ID" value="NZ_JYNL01000023.1"/>
</dbReference>
<feature type="compositionally biased region" description="Basic residues" evidence="1">
    <location>
        <begin position="353"/>
        <end position="362"/>
    </location>
</feature>
<keyword evidence="3" id="KW-1185">Reference proteome</keyword>
<feature type="compositionally biased region" description="Basic and acidic residues" evidence="1">
    <location>
        <begin position="328"/>
        <end position="346"/>
    </location>
</feature>
<gene>
    <name evidence="2" type="ORF">MCHLDSM_03009</name>
</gene>
<sequence>MTFDPVCGLGAGPTVSGCTGVVSAEGNIMHAALRPYVTASVALVGASVIAVTPVAPTPLEIPVASPAVELTAAPKPLDFYGQVLEAAIVNVVDLVSQNKQTASYLLDLAREEPGLLLRTVAKDLLPLVLVAAQTLVNPLFNTLGATAVAVRDIVQAVLNLDPPDLVNAIVDVPARIADGFLNGGYTASWGGFLSPFNAITAGPFGFPTFALFVISGDLGGARTNIDRRGRVRQLSSIPSSPINESPTPDAATVMLDATASVETDSTPADPGLDKAQSSPDQEAEQNLQAEQAESVAEASDTADAETTPTETATAPPDQGLRTYQAKHPLLDKLRQRVAERKARPDGESPGVTKHVRAIRSDN</sequence>